<evidence type="ECO:0000313" key="1">
    <source>
        <dbReference type="EMBL" id="KAF9624789.1"/>
    </source>
</evidence>
<feature type="non-terminal residue" evidence="1">
    <location>
        <position position="134"/>
    </location>
</feature>
<evidence type="ECO:0000313" key="2">
    <source>
        <dbReference type="Proteomes" id="UP000631114"/>
    </source>
</evidence>
<name>A0A835MF45_9MAGN</name>
<dbReference type="Proteomes" id="UP000631114">
    <property type="component" value="Unassembled WGS sequence"/>
</dbReference>
<accession>A0A835MF45</accession>
<proteinExistence type="predicted"/>
<keyword evidence="2" id="KW-1185">Reference proteome</keyword>
<organism evidence="1 2">
    <name type="scientific">Coptis chinensis</name>
    <dbReference type="NCBI Taxonomy" id="261450"/>
    <lineage>
        <taxon>Eukaryota</taxon>
        <taxon>Viridiplantae</taxon>
        <taxon>Streptophyta</taxon>
        <taxon>Embryophyta</taxon>
        <taxon>Tracheophyta</taxon>
        <taxon>Spermatophyta</taxon>
        <taxon>Magnoliopsida</taxon>
        <taxon>Ranunculales</taxon>
        <taxon>Ranunculaceae</taxon>
        <taxon>Coptidoideae</taxon>
        <taxon>Coptis</taxon>
    </lineage>
</organism>
<dbReference type="AlphaFoldDB" id="A0A835MF45"/>
<sequence length="134" mass="15320">IGIELHSKRIVYSSKPWILTLAILSFHIDHDRSYPIEVFFLIQQYISWICEEAANALEGLKPREFVIVIPIVTRTVICDDQDDRLLQSLLELMEEASGNKLVPAAPSSVEALKSKKFDKKDSRREPCAVCLDEY</sequence>
<dbReference type="EMBL" id="JADFTS010000001">
    <property type="protein sequence ID" value="KAF9624789.1"/>
    <property type="molecule type" value="Genomic_DNA"/>
</dbReference>
<reference evidence="1 2" key="1">
    <citation type="submission" date="2020-10" db="EMBL/GenBank/DDBJ databases">
        <title>The Coptis chinensis genome and diversification of protoberbering-type alkaloids.</title>
        <authorList>
            <person name="Wang B."/>
            <person name="Shu S."/>
            <person name="Song C."/>
            <person name="Liu Y."/>
        </authorList>
    </citation>
    <scope>NUCLEOTIDE SEQUENCE [LARGE SCALE GENOMIC DNA]</scope>
    <source>
        <strain evidence="1">HL-2020</strain>
        <tissue evidence="1">Leaf</tissue>
    </source>
</reference>
<comment type="caution">
    <text evidence="1">The sequence shown here is derived from an EMBL/GenBank/DDBJ whole genome shotgun (WGS) entry which is preliminary data.</text>
</comment>
<gene>
    <name evidence="1" type="ORF">IFM89_014077</name>
</gene>
<protein>
    <submittedName>
        <fullName evidence="1">Uncharacterized protein</fullName>
    </submittedName>
</protein>